<dbReference type="AlphaFoldDB" id="A0A8T2S039"/>
<dbReference type="EMBL" id="CM035428">
    <property type="protein sequence ID" value="KAH7302106.1"/>
    <property type="molecule type" value="Genomic_DNA"/>
</dbReference>
<name>A0A8T2S039_CERRI</name>
<keyword evidence="2" id="KW-1185">Reference proteome</keyword>
<comment type="caution">
    <text evidence="1">The sequence shown here is derived from an EMBL/GenBank/DDBJ whole genome shotgun (WGS) entry which is preliminary data.</text>
</comment>
<protein>
    <submittedName>
        <fullName evidence="1">Uncharacterized protein</fullName>
    </submittedName>
</protein>
<gene>
    <name evidence="1" type="ORF">KP509_23G056800</name>
</gene>
<proteinExistence type="predicted"/>
<dbReference type="Proteomes" id="UP000825935">
    <property type="component" value="Chromosome 23"/>
</dbReference>
<evidence type="ECO:0000313" key="1">
    <source>
        <dbReference type="EMBL" id="KAH7302106.1"/>
    </source>
</evidence>
<sequence>MNVSTKDRIEWVLCKIKSKLNLWHAAQWPLHIRIRIVQSFLQPYIMYYILLLDWKKCHLYAFDCLIKNFLWKKCHLYAFDCLTWEFVCQPKSNGGLGILHLHSHMMARRAAFVLRITSACKPLWTNVFWKILDNAEVYYKGIWKLNAWNKFFSHAPLQTPPVTLSMLVRSFKQTASLLKWNGRQRYVGNSFASMSEILLLQCRRIGPF</sequence>
<organism evidence="1 2">
    <name type="scientific">Ceratopteris richardii</name>
    <name type="common">Triangle waterfern</name>
    <dbReference type="NCBI Taxonomy" id="49495"/>
    <lineage>
        <taxon>Eukaryota</taxon>
        <taxon>Viridiplantae</taxon>
        <taxon>Streptophyta</taxon>
        <taxon>Embryophyta</taxon>
        <taxon>Tracheophyta</taxon>
        <taxon>Polypodiopsida</taxon>
        <taxon>Polypodiidae</taxon>
        <taxon>Polypodiales</taxon>
        <taxon>Pteridineae</taxon>
        <taxon>Pteridaceae</taxon>
        <taxon>Parkerioideae</taxon>
        <taxon>Ceratopteris</taxon>
    </lineage>
</organism>
<dbReference type="OMA" id="WINMLLP"/>
<evidence type="ECO:0000313" key="2">
    <source>
        <dbReference type="Proteomes" id="UP000825935"/>
    </source>
</evidence>
<accession>A0A8T2S039</accession>
<reference evidence="1 2" key="1">
    <citation type="submission" date="2021-08" db="EMBL/GenBank/DDBJ databases">
        <title>WGS assembly of Ceratopteris richardii.</title>
        <authorList>
            <person name="Marchant D.B."/>
            <person name="Chen G."/>
            <person name="Jenkins J."/>
            <person name="Shu S."/>
            <person name="Leebens-Mack J."/>
            <person name="Grimwood J."/>
            <person name="Schmutz J."/>
            <person name="Soltis P."/>
            <person name="Soltis D."/>
            <person name="Chen Z.-H."/>
        </authorList>
    </citation>
    <scope>NUCLEOTIDE SEQUENCE [LARGE SCALE GENOMIC DNA]</scope>
    <source>
        <strain evidence="1">Whitten #5841</strain>
        <tissue evidence="1">Leaf</tissue>
    </source>
</reference>
<dbReference type="OrthoDB" id="1938246at2759"/>